<evidence type="ECO:0000256" key="1">
    <source>
        <dbReference type="SAM" id="MobiDB-lite"/>
    </source>
</evidence>
<protein>
    <submittedName>
        <fullName evidence="2">Uncharacterized protein</fullName>
    </submittedName>
</protein>
<organism evidence="2 3">
    <name type="scientific">Streptomyces litmocidini</name>
    <dbReference type="NCBI Taxonomy" id="67318"/>
    <lineage>
        <taxon>Bacteria</taxon>
        <taxon>Bacillati</taxon>
        <taxon>Actinomycetota</taxon>
        <taxon>Actinomycetes</taxon>
        <taxon>Kitasatosporales</taxon>
        <taxon>Streptomycetaceae</taxon>
        <taxon>Streptomyces</taxon>
    </lineage>
</organism>
<keyword evidence="3" id="KW-1185">Reference proteome</keyword>
<accession>A0ABW7TZ55</accession>
<proteinExistence type="predicted"/>
<sequence length="290" mass="30902">MNIDYKRQGGITSVPLYSAEDVTLLLVTRPAMDWHALHTLAPGRLLPAPGPRSRTAGRGPDTSGGGRIAGVGRAAVVNWRRRHPDFPVPEAGTAVHPEFDRRAVVAWLLDHDKIAVPTGVPAATFTVRPSLGTGAAQRFRMDDPLLELTEDAEDEDRLSGWMTEDDADTLAELTAAEAGASIRKLTTPGTAPLAVPDAVRVIDRFKAGSGGLRVTLAWPAHLRGTASPRTTGGVIRHGLPYTAPSTACRCARQTCGGIIPTPYCTEHGTAVELAMEWHPANGIRCTTPIH</sequence>
<dbReference type="EMBL" id="JBIRUI010000001">
    <property type="protein sequence ID" value="MFI1712674.1"/>
    <property type="molecule type" value="Genomic_DNA"/>
</dbReference>
<reference evidence="2 3" key="1">
    <citation type="submission" date="2024-10" db="EMBL/GenBank/DDBJ databases">
        <title>The Natural Products Discovery Center: Release of the First 8490 Sequenced Strains for Exploring Actinobacteria Biosynthetic Diversity.</title>
        <authorList>
            <person name="Kalkreuter E."/>
            <person name="Kautsar S.A."/>
            <person name="Yang D."/>
            <person name="Bader C.D."/>
            <person name="Teijaro C.N."/>
            <person name="Fluegel L."/>
            <person name="Davis C.M."/>
            <person name="Simpson J.R."/>
            <person name="Lauterbach L."/>
            <person name="Steele A.D."/>
            <person name="Gui C."/>
            <person name="Meng S."/>
            <person name="Li G."/>
            <person name="Viehrig K."/>
            <person name="Ye F."/>
            <person name="Su P."/>
            <person name="Kiefer A.F."/>
            <person name="Nichols A."/>
            <person name="Cepeda A.J."/>
            <person name="Yan W."/>
            <person name="Fan B."/>
            <person name="Jiang Y."/>
            <person name="Adhikari A."/>
            <person name="Zheng C.-J."/>
            <person name="Schuster L."/>
            <person name="Cowan T.M."/>
            <person name="Smanski M.J."/>
            <person name="Chevrette M.G."/>
            <person name="De Carvalho L.P.S."/>
            <person name="Shen B."/>
        </authorList>
    </citation>
    <scope>NUCLEOTIDE SEQUENCE [LARGE SCALE GENOMIC DNA]</scope>
    <source>
        <strain evidence="2 3">NPDC020602</strain>
    </source>
</reference>
<feature type="region of interest" description="Disordered" evidence="1">
    <location>
        <begin position="43"/>
        <end position="67"/>
    </location>
</feature>
<name>A0ABW7TZ55_9ACTN</name>
<evidence type="ECO:0000313" key="3">
    <source>
        <dbReference type="Proteomes" id="UP001611339"/>
    </source>
</evidence>
<dbReference type="RefSeq" id="WP_398707066.1">
    <property type="nucleotide sequence ID" value="NZ_JBIRUI010000001.1"/>
</dbReference>
<dbReference type="Proteomes" id="UP001611339">
    <property type="component" value="Unassembled WGS sequence"/>
</dbReference>
<evidence type="ECO:0000313" key="2">
    <source>
        <dbReference type="EMBL" id="MFI1712674.1"/>
    </source>
</evidence>
<comment type="caution">
    <text evidence="2">The sequence shown here is derived from an EMBL/GenBank/DDBJ whole genome shotgun (WGS) entry which is preliminary data.</text>
</comment>
<gene>
    <name evidence="2" type="ORF">ACH407_03720</name>
</gene>